<feature type="chain" id="PRO_5014833903" evidence="4">
    <location>
        <begin position="24"/>
        <end position="442"/>
    </location>
</feature>
<keyword evidence="3 4" id="KW-0732">Signal</keyword>
<dbReference type="EMBL" id="PGVE01000012">
    <property type="protein sequence ID" value="PLS09668.1"/>
    <property type="molecule type" value="Genomic_DNA"/>
</dbReference>
<dbReference type="GO" id="GO:0055085">
    <property type="term" value="P:transmembrane transport"/>
    <property type="evidence" value="ECO:0007669"/>
    <property type="project" value="InterPro"/>
</dbReference>
<dbReference type="InterPro" id="IPR006061">
    <property type="entry name" value="SBP_1_CS"/>
</dbReference>
<dbReference type="PROSITE" id="PS01037">
    <property type="entry name" value="SBP_BACTERIAL_1"/>
    <property type="match status" value="1"/>
</dbReference>
<evidence type="ECO:0000256" key="3">
    <source>
        <dbReference type="ARBA" id="ARBA00022729"/>
    </source>
</evidence>
<evidence type="ECO:0000256" key="2">
    <source>
        <dbReference type="ARBA" id="ARBA00022448"/>
    </source>
</evidence>
<dbReference type="AlphaFoldDB" id="A0A2N5HVX3"/>
<protein>
    <submittedName>
        <fullName evidence="5">ABC transporter substrate-binding protein</fullName>
    </submittedName>
</protein>
<gene>
    <name evidence="5" type="ORF">CVD27_02195</name>
</gene>
<dbReference type="PROSITE" id="PS51257">
    <property type="entry name" value="PROKAR_LIPOPROTEIN"/>
    <property type="match status" value="1"/>
</dbReference>
<dbReference type="GO" id="GO:0055052">
    <property type="term" value="C:ATP-binding cassette (ABC) transporter complex, substrate-binding subunit-containing"/>
    <property type="evidence" value="ECO:0007669"/>
    <property type="project" value="TreeGrafter"/>
</dbReference>
<proteinExistence type="inferred from homology"/>
<dbReference type="PANTHER" id="PTHR30061">
    <property type="entry name" value="MALTOSE-BINDING PERIPLASMIC PROTEIN"/>
    <property type="match status" value="1"/>
</dbReference>
<evidence type="ECO:0000256" key="4">
    <source>
        <dbReference type="SAM" id="SignalP"/>
    </source>
</evidence>
<dbReference type="Proteomes" id="UP000234950">
    <property type="component" value="Unassembled WGS sequence"/>
</dbReference>
<accession>A0A2N5HVX3</accession>
<reference evidence="5 6" key="1">
    <citation type="submission" date="2017-11" db="EMBL/GenBank/DDBJ databases">
        <title>Comparitive Functional Genomics of Dry Heat Resistant strains isolated from the Viking Spacecraft.</title>
        <authorList>
            <person name="Seuylemezian A."/>
            <person name="Cooper K."/>
            <person name="Vaishampayan P."/>
        </authorList>
    </citation>
    <scope>NUCLEOTIDE SEQUENCE [LARGE SCALE GENOMIC DNA]</scope>
    <source>
        <strain evidence="5 6">V32-6</strain>
    </source>
</reference>
<dbReference type="RefSeq" id="WP_101646250.1">
    <property type="nucleotide sequence ID" value="NZ_PGVE01000012.1"/>
</dbReference>
<dbReference type="Pfam" id="PF01547">
    <property type="entry name" value="SBP_bac_1"/>
    <property type="match status" value="1"/>
</dbReference>
<comment type="similarity">
    <text evidence="1">Belongs to the bacterial solute-binding protein 1 family.</text>
</comment>
<dbReference type="CDD" id="cd13585">
    <property type="entry name" value="PBP2_TMBP_like"/>
    <property type="match status" value="1"/>
</dbReference>
<dbReference type="Gene3D" id="3.40.190.10">
    <property type="entry name" value="Periplasmic binding protein-like II"/>
    <property type="match status" value="1"/>
</dbReference>
<comment type="caution">
    <text evidence="5">The sequence shown here is derived from an EMBL/GenBank/DDBJ whole genome shotgun (WGS) entry which is preliminary data.</text>
</comment>
<dbReference type="SUPFAM" id="SSF53850">
    <property type="entry name" value="Periplasmic binding protein-like II"/>
    <property type="match status" value="1"/>
</dbReference>
<sequence>MKKGVYALLFSALLLSSAGCSSNKDVSSSSNNSKAGDSGKVELTYVSTQGEEAMKAVIDGFEQENPNIKVKVEHYPFRSLFETIEVKMGSKSKDVDLIDVDVPLVTNYSVKGYLEPLDKYLSPGIKEKWIDSAVTAGSYKGELMAPPLNSSSQVLFYNKKILQERGVTPPPMEPEKRWTWEQVVEAAKKLTYDKNGDKQTDVFGFSFEQISRPYQILPLSQGLGAEAVDKDGLVSEGYTNSKEAIKAGKFYYDLFNTWKVSPKIPVEQAPEYFKSGKIAFFVGGTWNIKAFTDAGIDFGVAPHPYFEGGKIVTPTGSWHIGVSKYSTKKEAAAKFVEFLTAGKGAQIWQDQTKGLPANVDLLKQIETDPKYEKFPENVNRLGAYEASHTAVPRPLTPGYLEWETLVNKAYEDIKNGTDPKQALDTAAAQIDRQLKKYTSAVK</sequence>
<name>A0A2N5HVX3_9BACI</name>
<dbReference type="PANTHER" id="PTHR30061:SF50">
    <property type="entry name" value="MALTOSE_MALTODEXTRIN-BINDING PERIPLASMIC PROTEIN"/>
    <property type="match status" value="1"/>
</dbReference>
<dbReference type="GO" id="GO:0015768">
    <property type="term" value="P:maltose transport"/>
    <property type="evidence" value="ECO:0007669"/>
    <property type="project" value="TreeGrafter"/>
</dbReference>
<feature type="signal peptide" evidence="4">
    <location>
        <begin position="1"/>
        <end position="23"/>
    </location>
</feature>
<evidence type="ECO:0000256" key="1">
    <source>
        <dbReference type="ARBA" id="ARBA00008520"/>
    </source>
</evidence>
<keyword evidence="2" id="KW-0813">Transport</keyword>
<dbReference type="GO" id="GO:1901982">
    <property type="term" value="F:maltose binding"/>
    <property type="evidence" value="ECO:0007669"/>
    <property type="project" value="TreeGrafter"/>
</dbReference>
<dbReference type="GO" id="GO:0042956">
    <property type="term" value="P:maltodextrin transmembrane transport"/>
    <property type="evidence" value="ECO:0007669"/>
    <property type="project" value="TreeGrafter"/>
</dbReference>
<organism evidence="5 6">
    <name type="scientific">Neobacillus cucumis</name>
    <dbReference type="NCBI Taxonomy" id="1740721"/>
    <lineage>
        <taxon>Bacteria</taxon>
        <taxon>Bacillati</taxon>
        <taxon>Bacillota</taxon>
        <taxon>Bacilli</taxon>
        <taxon>Bacillales</taxon>
        <taxon>Bacillaceae</taxon>
        <taxon>Neobacillus</taxon>
    </lineage>
</organism>
<evidence type="ECO:0000313" key="5">
    <source>
        <dbReference type="EMBL" id="PLS09668.1"/>
    </source>
</evidence>
<dbReference type="OrthoDB" id="9782846at2"/>
<evidence type="ECO:0000313" key="6">
    <source>
        <dbReference type="Proteomes" id="UP000234950"/>
    </source>
</evidence>
<keyword evidence="6" id="KW-1185">Reference proteome</keyword>
<dbReference type="InterPro" id="IPR006059">
    <property type="entry name" value="SBP"/>
</dbReference>